<dbReference type="EMBL" id="MCFA01000243">
    <property type="protein sequence ID" value="ORX97021.1"/>
    <property type="molecule type" value="Genomic_DNA"/>
</dbReference>
<feature type="non-terminal residue" evidence="2">
    <location>
        <position position="1"/>
    </location>
</feature>
<dbReference type="OrthoDB" id="3477286at2759"/>
<reference evidence="2 3" key="1">
    <citation type="submission" date="2016-07" db="EMBL/GenBank/DDBJ databases">
        <title>Pervasive Adenine N6-methylation of Active Genes in Fungi.</title>
        <authorList>
            <consortium name="DOE Joint Genome Institute"/>
            <person name="Mondo S.J."/>
            <person name="Dannebaum R.O."/>
            <person name="Kuo R.C."/>
            <person name="Labutti K."/>
            <person name="Haridas S."/>
            <person name="Kuo A."/>
            <person name="Salamov A."/>
            <person name="Ahrendt S.R."/>
            <person name="Lipzen A."/>
            <person name="Sullivan W."/>
            <person name="Andreopoulos W.B."/>
            <person name="Clum A."/>
            <person name="Lindquist E."/>
            <person name="Daum C."/>
            <person name="Ramamoorthy G.K."/>
            <person name="Gryganskyi A."/>
            <person name="Culley D."/>
            <person name="Magnuson J.K."/>
            <person name="James T.Y."/>
            <person name="O'Malley M.A."/>
            <person name="Stajich J.E."/>
            <person name="Spatafora J.W."/>
            <person name="Visel A."/>
            <person name="Grigoriev I.V."/>
        </authorList>
    </citation>
    <scope>NUCLEOTIDE SEQUENCE [LARGE SCALE GENOMIC DNA]</scope>
    <source>
        <strain evidence="2 3">CBS 115471</strain>
    </source>
</reference>
<sequence>KYDNFYTPKNNDFYSKFSYRILDLNCIRLLRIKPCDPGNIRQAAIECYVIENVSLTDMKGKYTTISYAAGDPKRKETVMVNGISFNALSNLGHALRQARYFWKNKYGNRELLLWVDQICINQSNPSERSEQVNLMGEIYATAEQVLVCLSVENDISGGIEWIDQLL</sequence>
<protein>
    <submittedName>
        <fullName evidence="2">Heterokaryon incompatibility protein-domain-containing protein</fullName>
    </submittedName>
</protein>
<dbReference type="Proteomes" id="UP000193144">
    <property type="component" value="Unassembled WGS sequence"/>
</dbReference>
<feature type="non-terminal residue" evidence="2">
    <location>
        <position position="166"/>
    </location>
</feature>
<evidence type="ECO:0000313" key="2">
    <source>
        <dbReference type="EMBL" id="ORX97021.1"/>
    </source>
</evidence>
<organism evidence="2 3">
    <name type="scientific">Clohesyomyces aquaticus</name>
    <dbReference type="NCBI Taxonomy" id="1231657"/>
    <lineage>
        <taxon>Eukaryota</taxon>
        <taxon>Fungi</taxon>
        <taxon>Dikarya</taxon>
        <taxon>Ascomycota</taxon>
        <taxon>Pezizomycotina</taxon>
        <taxon>Dothideomycetes</taxon>
        <taxon>Pleosporomycetidae</taxon>
        <taxon>Pleosporales</taxon>
        <taxon>Lindgomycetaceae</taxon>
        <taxon>Clohesyomyces</taxon>
    </lineage>
</organism>
<dbReference type="PANTHER" id="PTHR24148">
    <property type="entry name" value="ANKYRIN REPEAT DOMAIN-CONTAINING PROTEIN 39 HOMOLOG-RELATED"/>
    <property type="match status" value="1"/>
</dbReference>
<evidence type="ECO:0000313" key="3">
    <source>
        <dbReference type="Proteomes" id="UP000193144"/>
    </source>
</evidence>
<name>A0A1Y1YG80_9PLEO</name>
<gene>
    <name evidence="2" type="ORF">BCR34DRAFT_453162</name>
</gene>
<dbReference type="AlphaFoldDB" id="A0A1Y1YG80"/>
<dbReference type="PANTHER" id="PTHR24148:SF82">
    <property type="entry name" value="HETEROKARYON INCOMPATIBILITY DOMAIN-CONTAINING PROTEIN"/>
    <property type="match status" value="1"/>
</dbReference>
<proteinExistence type="predicted"/>
<dbReference type="Pfam" id="PF06985">
    <property type="entry name" value="HET"/>
    <property type="match status" value="1"/>
</dbReference>
<dbReference type="STRING" id="1231657.A0A1Y1YG80"/>
<evidence type="ECO:0000259" key="1">
    <source>
        <dbReference type="Pfam" id="PF06985"/>
    </source>
</evidence>
<dbReference type="InterPro" id="IPR010730">
    <property type="entry name" value="HET"/>
</dbReference>
<accession>A0A1Y1YG80</accession>
<feature type="domain" description="Heterokaryon incompatibility" evidence="1">
    <location>
        <begin position="62"/>
        <end position="156"/>
    </location>
</feature>
<keyword evidence="3" id="KW-1185">Reference proteome</keyword>
<dbReference type="InterPro" id="IPR052895">
    <property type="entry name" value="HetReg/Transcr_Mod"/>
</dbReference>
<comment type="caution">
    <text evidence="2">The sequence shown here is derived from an EMBL/GenBank/DDBJ whole genome shotgun (WGS) entry which is preliminary data.</text>
</comment>